<comment type="caution">
    <text evidence="2">The sequence shown here is derived from an EMBL/GenBank/DDBJ whole genome shotgun (WGS) entry which is preliminary data.</text>
</comment>
<evidence type="ECO:0000256" key="1">
    <source>
        <dbReference type="ARBA" id="ARBA00007865"/>
    </source>
</evidence>
<dbReference type="SUPFAM" id="SSF102198">
    <property type="entry name" value="Putative cyclase"/>
    <property type="match status" value="1"/>
</dbReference>
<proteinExistence type="inferred from homology"/>
<dbReference type="EMBL" id="JAPZBS010000007">
    <property type="protein sequence ID" value="KAJ5368908.1"/>
    <property type="molecule type" value="Genomic_DNA"/>
</dbReference>
<dbReference type="GO" id="GO:0004061">
    <property type="term" value="F:arylformamidase activity"/>
    <property type="evidence" value="ECO:0007669"/>
    <property type="project" value="InterPro"/>
</dbReference>
<dbReference type="PANTHER" id="PTHR34861:SF10">
    <property type="entry name" value="CYCLASE"/>
    <property type="match status" value="1"/>
</dbReference>
<evidence type="ECO:0000313" key="2">
    <source>
        <dbReference type="EMBL" id="KAJ5368908.1"/>
    </source>
</evidence>
<dbReference type="InterPro" id="IPR037175">
    <property type="entry name" value="KFase_sf"/>
</dbReference>
<evidence type="ECO:0008006" key="4">
    <source>
        <dbReference type="Google" id="ProtNLM"/>
    </source>
</evidence>
<dbReference type="InterPro" id="IPR007325">
    <property type="entry name" value="KFase/CYL"/>
</dbReference>
<dbReference type="OrthoDB" id="5396at2759"/>
<dbReference type="Proteomes" id="UP001147782">
    <property type="component" value="Unassembled WGS sequence"/>
</dbReference>
<accession>A0A9W9S3H0</accession>
<organism evidence="2 3">
    <name type="scientific">Penicillium cataractarum</name>
    <dbReference type="NCBI Taxonomy" id="2100454"/>
    <lineage>
        <taxon>Eukaryota</taxon>
        <taxon>Fungi</taxon>
        <taxon>Dikarya</taxon>
        <taxon>Ascomycota</taxon>
        <taxon>Pezizomycotina</taxon>
        <taxon>Eurotiomycetes</taxon>
        <taxon>Eurotiomycetidae</taxon>
        <taxon>Eurotiales</taxon>
        <taxon>Aspergillaceae</taxon>
        <taxon>Penicillium</taxon>
    </lineage>
</organism>
<dbReference type="RefSeq" id="XP_056553650.1">
    <property type="nucleotide sequence ID" value="XM_056701587.1"/>
</dbReference>
<reference evidence="2" key="1">
    <citation type="submission" date="2022-11" db="EMBL/GenBank/DDBJ databases">
        <authorList>
            <person name="Petersen C."/>
        </authorList>
    </citation>
    <scope>NUCLEOTIDE SEQUENCE</scope>
    <source>
        <strain evidence="2">IBT 29864</strain>
    </source>
</reference>
<dbReference type="GeneID" id="81440766"/>
<keyword evidence="3" id="KW-1185">Reference proteome</keyword>
<sequence length="345" mass="38210">MGSFEPNGLPSFDELPPVKGMPQGCAWGLFDRDGHKDHLGCLNLLTPSVVQSALREARDGESVSLNWPINAIHTPGFFRKGLEHRVLSFQDSPYKLHGFDDEISFNTQCSSQWDSLVHFAHQPTGLNYNGIQANIEVLAQDDTPFHKDCKYPTLNHWHSRGGLVGRGVLVDYCAYADAHGIKYNAFDAHKITVQDLEAVIHWEGVELQTGDILIVRSGFTRGLEEASTPEKQKELMDSHRTVGVEGSVETAKWVWNHHFSAVAGDAIAFEQTPPTLEDGTEGGIRDLVLHQYFLSLFGLNIGELWDLEALSRTCSQKQRYSFLLTSCPLNVPGSVGSPPNALAIF</sequence>
<dbReference type="Pfam" id="PF04199">
    <property type="entry name" value="Cyclase"/>
    <property type="match status" value="1"/>
</dbReference>
<reference evidence="2" key="2">
    <citation type="journal article" date="2023" name="IMA Fungus">
        <title>Comparative genomic study of the Penicillium genus elucidates a diverse pangenome and 15 lateral gene transfer events.</title>
        <authorList>
            <person name="Petersen C."/>
            <person name="Sorensen T."/>
            <person name="Nielsen M.R."/>
            <person name="Sondergaard T.E."/>
            <person name="Sorensen J.L."/>
            <person name="Fitzpatrick D.A."/>
            <person name="Frisvad J.C."/>
            <person name="Nielsen K.L."/>
        </authorList>
    </citation>
    <scope>NUCLEOTIDE SEQUENCE</scope>
    <source>
        <strain evidence="2">IBT 29864</strain>
    </source>
</reference>
<comment type="similarity">
    <text evidence="1">Belongs to the Cyclase 1 superfamily.</text>
</comment>
<dbReference type="AlphaFoldDB" id="A0A9W9S3H0"/>
<gene>
    <name evidence="2" type="ORF">N7496_008668</name>
</gene>
<dbReference type="Gene3D" id="3.50.30.50">
    <property type="entry name" value="Putative cyclase"/>
    <property type="match status" value="1"/>
</dbReference>
<protein>
    <recommendedName>
        <fullName evidence="4">Cyclase</fullName>
    </recommendedName>
</protein>
<name>A0A9W9S3H0_9EURO</name>
<dbReference type="PANTHER" id="PTHR34861">
    <property type="match status" value="1"/>
</dbReference>
<evidence type="ECO:0000313" key="3">
    <source>
        <dbReference type="Proteomes" id="UP001147782"/>
    </source>
</evidence>
<dbReference type="GO" id="GO:0019441">
    <property type="term" value="P:L-tryptophan catabolic process to kynurenine"/>
    <property type="evidence" value="ECO:0007669"/>
    <property type="project" value="InterPro"/>
</dbReference>